<dbReference type="InterPro" id="IPR013103">
    <property type="entry name" value="RVT_2"/>
</dbReference>
<sequence length="341" mass="38295">MAPSIISSQLGTLNKLAKDGLARCIPRLKFQKDHLCSACALGKSKKTTHQPKAKDTNQEKLYLLHMDLCGPMHVATINRKSLGPKLHPMIPTTFSTGLVSNPVSQQPCILPKRDDWDRLFQPMFDEYFNPLTIAVCPCQEAATPRAMDLADSPVSNSIDQDAPSTSVKTDEFGRVLKNKARQVAQGFKKEEDINFEESFAPVARIEAIRIFVANAAHKNMKIFKMDVKTAFLNGELKEDVYVSQPEGFINQDNPSHVCSGSDTLHMKSRKRLITDTPMVEKSKLDKDIQGKPVDATQYCGMIRSLMYLTSSRPDRIYVVYLCDQYQAKPTKKHLNAVKMIF</sequence>
<dbReference type="PANTHER" id="PTHR11439">
    <property type="entry name" value="GAG-POL-RELATED RETROTRANSPOSON"/>
    <property type="match status" value="1"/>
</dbReference>
<feature type="domain" description="Reverse transcriptase Ty1/copia-type" evidence="1">
    <location>
        <begin position="168"/>
        <end position="259"/>
    </location>
</feature>
<dbReference type="PANTHER" id="PTHR11439:SF483">
    <property type="entry name" value="PEPTIDE SYNTHASE GLIP-LIKE, PUTATIVE (AFU_ORTHOLOGUE AFUA_3G12920)-RELATED"/>
    <property type="match status" value="1"/>
</dbReference>
<proteinExistence type="predicted"/>
<name>A0A699JPA9_TANCI</name>
<evidence type="ECO:0000259" key="1">
    <source>
        <dbReference type="Pfam" id="PF07727"/>
    </source>
</evidence>
<reference evidence="2" key="1">
    <citation type="journal article" date="2019" name="Sci. Rep.">
        <title>Draft genome of Tanacetum cinerariifolium, the natural source of mosquito coil.</title>
        <authorList>
            <person name="Yamashiro T."/>
            <person name="Shiraishi A."/>
            <person name="Satake H."/>
            <person name="Nakayama K."/>
        </authorList>
    </citation>
    <scope>NUCLEOTIDE SEQUENCE</scope>
</reference>
<dbReference type="Pfam" id="PF07727">
    <property type="entry name" value="RVT_2"/>
    <property type="match status" value="1"/>
</dbReference>
<dbReference type="AlphaFoldDB" id="A0A699JPA9"/>
<evidence type="ECO:0000313" key="2">
    <source>
        <dbReference type="EMBL" id="GFA46254.1"/>
    </source>
</evidence>
<gene>
    <name evidence="2" type="ORF">Tci_618226</name>
</gene>
<accession>A0A699JPA9</accession>
<organism evidence="2">
    <name type="scientific">Tanacetum cinerariifolium</name>
    <name type="common">Dalmatian daisy</name>
    <name type="synonym">Chrysanthemum cinerariifolium</name>
    <dbReference type="NCBI Taxonomy" id="118510"/>
    <lineage>
        <taxon>Eukaryota</taxon>
        <taxon>Viridiplantae</taxon>
        <taxon>Streptophyta</taxon>
        <taxon>Embryophyta</taxon>
        <taxon>Tracheophyta</taxon>
        <taxon>Spermatophyta</taxon>
        <taxon>Magnoliopsida</taxon>
        <taxon>eudicotyledons</taxon>
        <taxon>Gunneridae</taxon>
        <taxon>Pentapetalae</taxon>
        <taxon>asterids</taxon>
        <taxon>campanulids</taxon>
        <taxon>Asterales</taxon>
        <taxon>Asteraceae</taxon>
        <taxon>Asteroideae</taxon>
        <taxon>Anthemideae</taxon>
        <taxon>Anthemidinae</taxon>
        <taxon>Tanacetum</taxon>
    </lineage>
</organism>
<protein>
    <submittedName>
        <fullName evidence="2">Retrovirus-related Pol polyprotein from transposon TNT 1-94</fullName>
    </submittedName>
</protein>
<dbReference type="EMBL" id="BKCJ010428371">
    <property type="protein sequence ID" value="GFA46254.1"/>
    <property type="molecule type" value="Genomic_DNA"/>
</dbReference>
<comment type="caution">
    <text evidence="2">The sequence shown here is derived from an EMBL/GenBank/DDBJ whole genome shotgun (WGS) entry which is preliminary data.</text>
</comment>